<sequence>MASTRPLFSSGQGLIMSISRDLLLEKVTTTTAI</sequence>
<gene>
    <name evidence="1" type="ORF">L917_07732</name>
</gene>
<protein>
    <submittedName>
        <fullName evidence="1">Uncharacterized protein</fullName>
    </submittedName>
</protein>
<dbReference type="AlphaFoldDB" id="W2LA50"/>
<dbReference type="EMBL" id="KI679428">
    <property type="protein sequence ID" value="ETL94262.1"/>
    <property type="molecule type" value="Genomic_DNA"/>
</dbReference>
<reference evidence="1" key="1">
    <citation type="submission" date="2013-11" db="EMBL/GenBank/DDBJ databases">
        <title>The Genome Sequence of Phytophthora parasitica CHvinca01.</title>
        <authorList>
            <consortium name="The Broad Institute Genomics Platform"/>
            <person name="Russ C."/>
            <person name="Tyler B."/>
            <person name="Panabieres F."/>
            <person name="Shan W."/>
            <person name="Tripathy S."/>
            <person name="Grunwald N."/>
            <person name="Machado M."/>
            <person name="Johnson C.S."/>
            <person name="Arredondo F."/>
            <person name="Hong C."/>
            <person name="Coffey M."/>
            <person name="Young S.K."/>
            <person name="Zeng Q."/>
            <person name="Gargeya S."/>
            <person name="Fitzgerald M."/>
            <person name="Abouelleil A."/>
            <person name="Alvarado L."/>
            <person name="Chapman S.B."/>
            <person name="Gainer-Dewar J."/>
            <person name="Goldberg J."/>
            <person name="Griggs A."/>
            <person name="Gujja S."/>
            <person name="Hansen M."/>
            <person name="Howarth C."/>
            <person name="Imamovic A."/>
            <person name="Ireland A."/>
            <person name="Larimer J."/>
            <person name="McCowan C."/>
            <person name="Murphy C."/>
            <person name="Pearson M."/>
            <person name="Poon T.W."/>
            <person name="Priest M."/>
            <person name="Roberts A."/>
            <person name="Saif S."/>
            <person name="Shea T."/>
            <person name="Sykes S."/>
            <person name="Wortman J."/>
            <person name="Nusbaum C."/>
            <person name="Birren B."/>
        </authorList>
    </citation>
    <scope>NUCLEOTIDE SEQUENCE [LARGE SCALE GENOMIC DNA]</scope>
    <source>
        <strain evidence="1">CHvinca01</strain>
    </source>
</reference>
<dbReference type="Proteomes" id="UP000054423">
    <property type="component" value="Unassembled WGS sequence"/>
</dbReference>
<proteinExistence type="predicted"/>
<name>W2LA50_PHYNI</name>
<accession>W2LA50</accession>
<evidence type="ECO:0000313" key="1">
    <source>
        <dbReference type="EMBL" id="ETL94262.1"/>
    </source>
</evidence>
<organism evidence="1">
    <name type="scientific">Phytophthora nicotianae</name>
    <name type="common">Potato buckeye rot agent</name>
    <name type="synonym">Phytophthora parasitica</name>
    <dbReference type="NCBI Taxonomy" id="4792"/>
    <lineage>
        <taxon>Eukaryota</taxon>
        <taxon>Sar</taxon>
        <taxon>Stramenopiles</taxon>
        <taxon>Oomycota</taxon>
        <taxon>Peronosporomycetes</taxon>
        <taxon>Peronosporales</taxon>
        <taxon>Peronosporaceae</taxon>
        <taxon>Phytophthora</taxon>
    </lineage>
</organism>